<reference evidence="1 2" key="1">
    <citation type="journal article" date="2016" name="Proc. Natl. Acad. Sci. U.S.A.">
        <title>Comparative genomics of biotechnologically important yeasts.</title>
        <authorList>
            <person name="Riley R."/>
            <person name="Haridas S."/>
            <person name="Wolfe K.H."/>
            <person name="Lopes M.R."/>
            <person name="Hittinger C.T."/>
            <person name="Goeker M."/>
            <person name="Salamov A.A."/>
            <person name="Wisecaver J.H."/>
            <person name="Long T.M."/>
            <person name="Calvey C.H."/>
            <person name="Aerts A.L."/>
            <person name="Barry K.W."/>
            <person name="Choi C."/>
            <person name="Clum A."/>
            <person name="Coughlan A.Y."/>
            <person name="Deshpande S."/>
            <person name="Douglass A.P."/>
            <person name="Hanson S.J."/>
            <person name="Klenk H.-P."/>
            <person name="LaButti K.M."/>
            <person name="Lapidus A."/>
            <person name="Lindquist E.A."/>
            <person name="Lipzen A.M."/>
            <person name="Meier-Kolthoff J.P."/>
            <person name="Ohm R.A."/>
            <person name="Otillar R.P."/>
            <person name="Pangilinan J.L."/>
            <person name="Peng Y."/>
            <person name="Rokas A."/>
            <person name="Rosa C.A."/>
            <person name="Scheuner C."/>
            <person name="Sibirny A.A."/>
            <person name="Slot J.C."/>
            <person name="Stielow J.B."/>
            <person name="Sun H."/>
            <person name="Kurtzman C.P."/>
            <person name="Blackwell M."/>
            <person name="Grigoriev I.V."/>
            <person name="Jeffries T.W."/>
        </authorList>
    </citation>
    <scope>NUCLEOTIDE SEQUENCE [LARGE SCALE GENOMIC DNA]</scope>
    <source>
        <strain evidence="2">ATCC 58044 / CBS 1984 / NCYC 433 / NRRL Y-366-8</strain>
    </source>
</reference>
<sequence>MTQQPNLNRSMVNSLIGDIKFRFTPHLFRKKYLIIEITSKSKDHDIHIDSKSIESYSKNW</sequence>
<gene>
    <name evidence="1" type="ORF">WICANDRAFT_82700</name>
</gene>
<dbReference type="RefSeq" id="XP_019041954.1">
    <property type="nucleotide sequence ID" value="XM_019185427.1"/>
</dbReference>
<name>A0A1E3PCY8_WICAA</name>
<proteinExistence type="predicted"/>
<dbReference type="GeneID" id="30202673"/>
<dbReference type="EMBL" id="KV454208">
    <property type="protein sequence ID" value="ODQ62747.1"/>
    <property type="molecule type" value="Genomic_DNA"/>
</dbReference>
<accession>A0A1E3PCY8</accession>
<dbReference type="Proteomes" id="UP000094112">
    <property type="component" value="Unassembled WGS sequence"/>
</dbReference>
<protein>
    <submittedName>
        <fullName evidence="1">Uncharacterized protein</fullName>
    </submittedName>
</protein>
<evidence type="ECO:0000313" key="1">
    <source>
        <dbReference type="EMBL" id="ODQ62747.1"/>
    </source>
</evidence>
<organism evidence="1 2">
    <name type="scientific">Wickerhamomyces anomalus (strain ATCC 58044 / CBS 1984 / NCYC 433 / NRRL Y-366-8)</name>
    <name type="common">Yeast</name>
    <name type="synonym">Hansenula anomala</name>
    <dbReference type="NCBI Taxonomy" id="683960"/>
    <lineage>
        <taxon>Eukaryota</taxon>
        <taxon>Fungi</taxon>
        <taxon>Dikarya</taxon>
        <taxon>Ascomycota</taxon>
        <taxon>Saccharomycotina</taxon>
        <taxon>Saccharomycetes</taxon>
        <taxon>Phaffomycetales</taxon>
        <taxon>Wickerhamomycetaceae</taxon>
        <taxon>Wickerhamomyces</taxon>
    </lineage>
</organism>
<keyword evidence="2" id="KW-1185">Reference proteome</keyword>
<dbReference type="AlphaFoldDB" id="A0A1E3PCY8"/>
<evidence type="ECO:0000313" key="2">
    <source>
        <dbReference type="Proteomes" id="UP000094112"/>
    </source>
</evidence>